<evidence type="ECO:0000313" key="1">
    <source>
        <dbReference type="EMBL" id="KAA8647808.1"/>
    </source>
</evidence>
<dbReference type="GeneID" id="54329211"/>
<evidence type="ECO:0000313" key="2">
    <source>
        <dbReference type="Proteomes" id="UP000324241"/>
    </source>
</evidence>
<dbReference type="OrthoDB" id="329835at2759"/>
<dbReference type="AlphaFoldDB" id="A0A5M9MLC2"/>
<gene>
    <name evidence="1" type="ORF">ATNIH1004_006509</name>
</gene>
<organism evidence="1 2">
    <name type="scientific">Aspergillus tanneri</name>
    <dbReference type="NCBI Taxonomy" id="1220188"/>
    <lineage>
        <taxon>Eukaryota</taxon>
        <taxon>Fungi</taxon>
        <taxon>Dikarya</taxon>
        <taxon>Ascomycota</taxon>
        <taxon>Pezizomycotina</taxon>
        <taxon>Eurotiomycetes</taxon>
        <taxon>Eurotiomycetidae</taxon>
        <taxon>Eurotiales</taxon>
        <taxon>Aspergillaceae</taxon>
        <taxon>Aspergillus</taxon>
        <taxon>Aspergillus subgen. Circumdati</taxon>
    </lineage>
</organism>
<proteinExistence type="predicted"/>
<protein>
    <submittedName>
        <fullName evidence="1">Uncharacterized protein</fullName>
    </submittedName>
</protein>
<sequence length="258" mass="29508">MTGRSVFLSSACSFIHEVPFLQEICADIKAPNFVFGILPGWWVGEGEGRVEEPYISPDRWERELRNSGFENIRVTILDAESPWQLNAMIVATPVKIPEANSGEKSMTVLCDNESRVLRNRLSEQFHTNGYLVTSCSLDDELPELSKNILVVLGIHAPFFHEIPAARFQAFQGFIKWISESKVLWLTRSSQINCNDPRFAQTIGCARALRSELYVNFATCEIDDIERSQRDILMVFEEFISRKPEDNLNPDYEYVYSKA</sequence>
<comment type="caution">
    <text evidence="1">The sequence shown here is derived from an EMBL/GenBank/DDBJ whole genome shotgun (WGS) entry which is preliminary data.</text>
</comment>
<reference evidence="1 2" key="1">
    <citation type="submission" date="2019-08" db="EMBL/GenBank/DDBJ databases">
        <title>The genome sequence of a newly discovered highly antifungal drug resistant Aspergillus species, Aspergillus tanneri NIH 1004.</title>
        <authorList>
            <person name="Mounaud S."/>
            <person name="Singh I."/>
            <person name="Joardar V."/>
            <person name="Pakala S."/>
            <person name="Pakala S."/>
            <person name="Venepally P."/>
            <person name="Chung J.K."/>
            <person name="Losada L."/>
            <person name="Nierman W.C."/>
        </authorList>
    </citation>
    <scope>NUCLEOTIDE SEQUENCE [LARGE SCALE GENOMIC DNA]</scope>
    <source>
        <strain evidence="1 2">NIH1004</strain>
    </source>
</reference>
<dbReference type="EMBL" id="QUQM01000004">
    <property type="protein sequence ID" value="KAA8647808.1"/>
    <property type="molecule type" value="Genomic_DNA"/>
</dbReference>
<dbReference type="Proteomes" id="UP000324241">
    <property type="component" value="Unassembled WGS sequence"/>
</dbReference>
<dbReference type="RefSeq" id="XP_033427169.1">
    <property type="nucleotide sequence ID" value="XM_033571137.1"/>
</dbReference>
<name>A0A5M9MLC2_9EURO</name>
<accession>A0A5M9MLC2</accession>